<evidence type="ECO:0000256" key="8">
    <source>
        <dbReference type="SAM" id="MobiDB-lite"/>
    </source>
</evidence>
<dbReference type="KEGG" id="lak:112041643"/>
<dbReference type="SMART" id="SM00607">
    <property type="entry name" value="FTP"/>
    <property type="match status" value="2"/>
</dbReference>
<dbReference type="PANTHER" id="PTHR45713">
    <property type="entry name" value="FTP DOMAIN-CONTAINING PROTEIN"/>
    <property type="match status" value="1"/>
</dbReference>
<feature type="region of interest" description="Disordered" evidence="8">
    <location>
        <begin position="1"/>
        <end position="25"/>
    </location>
</feature>
<keyword evidence="7" id="KW-1015">Disulfide bond</keyword>
<evidence type="ECO:0000256" key="2">
    <source>
        <dbReference type="ARBA" id="ARBA00010147"/>
    </source>
</evidence>
<dbReference type="Proteomes" id="UP000085678">
    <property type="component" value="Unplaced"/>
</dbReference>
<dbReference type="PROSITE" id="PS50853">
    <property type="entry name" value="FN3"/>
    <property type="match status" value="1"/>
</dbReference>
<name>A0A2R2ML05_LINAN</name>
<dbReference type="InterPro" id="IPR013783">
    <property type="entry name" value="Ig-like_fold"/>
</dbReference>
<comment type="similarity">
    <text evidence="2">Belongs to the fucolectin family.</text>
</comment>
<comment type="function">
    <text evidence="1">Acts as a defensive agent. Recognizes blood group fucosylated oligosaccharides including A, B, H and Lewis B-type antigens. Does not recognize Lewis A antigen and has low affinity for monovalent haptens.</text>
</comment>
<dbReference type="GO" id="GO:0046872">
    <property type="term" value="F:metal ion binding"/>
    <property type="evidence" value="ECO:0007669"/>
    <property type="project" value="UniProtKB-KW"/>
</dbReference>
<evidence type="ECO:0000259" key="9">
    <source>
        <dbReference type="PROSITE" id="PS50853"/>
    </source>
</evidence>
<keyword evidence="10" id="KW-1185">Reference proteome</keyword>
<dbReference type="GeneID" id="112041643"/>
<dbReference type="SUPFAM" id="SSF49785">
    <property type="entry name" value="Galactose-binding domain-like"/>
    <property type="match status" value="2"/>
</dbReference>
<evidence type="ECO:0000256" key="6">
    <source>
        <dbReference type="ARBA" id="ARBA00022837"/>
    </source>
</evidence>
<evidence type="ECO:0000256" key="4">
    <source>
        <dbReference type="ARBA" id="ARBA00022723"/>
    </source>
</evidence>
<dbReference type="Gene3D" id="2.60.120.260">
    <property type="entry name" value="Galactose-binding domain-like"/>
    <property type="match status" value="2"/>
</dbReference>
<dbReference type="GO" id="GO:0010185">
    <property type="term" value="P:regulation of cellular defense response"/>
    <property type="evidence" value="ECO:0007669"/>
    <property type="project" value="UniProtKB-ARBA"/>
</dbReference>
<dbReference type="SUPFAM" id="SSF49265">
    <property type="entry name" value="Fibronectin type III"/>
    <property type="match status" value="1"/>
</dbReference>
<gene>
    <name evidence="11" type="primary">LOC112041643</name>
</gene>
<dbReference type="PANTHER" id="PTHR45713:SF6">
    <property type="entry name" value="F5_8 TYPE C DOMAIN-CONTAINING PROTEIN"/>
    <property type="match status" value="1"/>
</dbReference>
<dbReference type="InterPro" id="IPR051941">
    <property type="entry name" value="BG_Antigen-Binding_Lectin"/>
</dbReference>
<evidence type="ECO:0000313" key="10">
    <source>
        <dbReference type="Proteomes" id="UP000085678"/>
    </source>
</evidence>
<feature type="compositionally biased region" description="Low complexity" evidence="8">
    <location>
        <begin position="16"/>
        <end position="25"/>
    </location>
</feature>
<accession>A0A2R2ML05</accession>
<reference evidence="11" key="1">
    <citation type="submission" date="2025-08" db="UniProtKB">
        <authorList>
            <consortium name="RefSeq"/>
        </authorList>
    </citation>
    <scope>IDENTIFICATION</scope>
    <source>
        <tissue evidence="11">Gonads</tissue>
    </source>
</reference>
<proteinExistence type="inferred from homology"/>
<comment type="subunit">
    <text evidence="3">Homotrimer.</text>
</comment>
<keyword evidence="6" id="KW-0106">Calcium</keyword>
<dbReference type="GO" id="GO:0042806">
    <property type="term" value="F:fucose binding"/>
    <property type="evidence" value="ECO:0007669"/>
    <property type="project" value="UniProtKB-ARBA"/>
</dbReference>
<dbReference type="InterPro" id="IPR003961">
    <property type="entry name" value="FN3_dom"/>
</dbReference>
<dbReference type="Gene3D" id="2.60.40.10">
    <property type="entry name" value="Immunoglobulins"/>
    <property type="match status" value="1"/>
</dbReference>
<dbReference type="CDD" id="cd00063">
    <property type="entry name" value="FN3"/>
    <property type="match status" value="1"/>
</dbReference>
<dbReference type="InterPro" id="IPR008979">
    <property type="entry name" value="Galactose-bd-like_sf"/>
</dbReference>
<sequence length="523" mass="58187">MDEKFNLALGKPTTQSSSHPVSYQSSLAVDGNNSTDASLCSRTYWETDPWWLVDLGGLYVIRSVVVIMPNNCPAHASIRMYVGNDTYNRGNILLPNVCAFEQTVDPPTLGRYIKISRSGPQSLVLCEVIVRGYTYPFNIALGKTASQSSNYSSGSLARLAVDGNTNTRFFDGSCTHTEENVELFPWWEVDLGNMYYIYSVTLVNREKAGRRLKNIEVKVSLPNNSVYHCARREEQVPGDSSAELPCNPAPLVGQFVRVSLNNTTPEPLTLCEVMVKGYKYQDCGSSKTFGPECRYKCNCKDTAEVCERRTGACTSGCADGWSNRQNVCQIECPFGKFGPLCEYTCHCLGDFTCSVTNGFRCPEGCQTYWKGYGCHQQRPYFDMAPTVTSRTLHSVSIGWDIWSSGRYPGEGSVRSYVARVWKDGNVIDVRKNSADITSITIENLLEYTAYEFTVSIEDEEGQEGQQSPSVAKMTCGAPAMIPQPDIIPSLKVPWNTAQIRLKTHVRRLAIDKMIKCLTGRDSI</sequence>
<dbReference type="RefSeq" id="XP_023930889.1">
    <property type="nucleotide sequence ID" value="XM_024075121.1"/>
</dbReference>
<evidence type="ECO:0000256" key="5">
    <source>
        <dbReference type="ARBA" id="ARBA00022734"/>
    </source>
</evidence>
<keyword evidence="4" id="KW-0479">Metal-binding</keyword>
<dbReference type="AlphaFoldDB" id="A0A2R2ML05"/>
<dbReference type="GO" id="GO:0001868">
    <property type="term" value="P:regulation of complement activation, lectin pathway"/>
    <property type="evidence" value="ECO:0007669"/>
    <property type="project" value="UniProtKB-ARBA"/>
</dbReference>
<dbReference type="InterPro" id="IPR036116">
    <property type="entry name" value="FN3_sf"/>
</dbReference>
<protein>
    <submittedName>
        <fullName evidence="11">Uncharacterized protein LOC112041643</fullName>
    </submittedName>
</protein>
<dbReference type="InParanoid" id="A0A2R2ML05"/>
<evidence type="ECO:0000256" key="1">
    <source>
        <dbReference type="ARBA" id="ARBA00002219"/>
    </source>
</evidence>
<organism evidence="10 11">
    <name type="scientific">Lingula anatina</name>
    <name type="common">Brachiopod</name>
    <name type="synonym">Lingula unguis</name>
    <dbReference type="NCBI Taxonomy" id="7574"/>
    <lineage>
        <taxon>Eukaryota</taxon>
        <taxon>Metazoa</taxon>
        <taxon>Spiralia</taxon>
        <taxon>Lophotrochozoa</taxon>
        <taxon>Brachiopoda</taxon>
        <taxon>Linguliformea</taxon>
        <taxon>Lingulata</taxon>
        <taxon>Lingulida</taxon>
        <taxon>Linguloidea</taxon>
        <taxon>Lingulidae</taxon>
        <taxon>Lingula</taxon>
    </lineage>
</organism>
<evidence type="ECO:0000256" key="7">
    <source>
        <dbReference type="ARBA" id="ARBA00023157"/>
    </source>
</evidence>
<feature type="domain" description="Fibronectin type-III" evidence="9">
    <location>
        <begin position="381"/>
        <end position="478"/>
    </location>
</feature>
<dbReference type="Pfam" id="PF22633">
    <property type="entry name" value="F5_F8_type_C_2"/>
    <property type="match status" value="2"/>
</dbReference>
<keyword evidence="5" id="KW-0430">Lectin</keyword>
<evidence type="ECO:0000313" key="11">
    <source>
        <dbReference type="RefSeq" id="XP_023930889.1"/>
    </source>
</evidence>
<dbReference type="OrthoDB" id="6102375at2759"/>
<evidence type="ECO:0000256" key="3">
    <source>
        <dbReference type="ARBA" id="ARBA00011233"/>
    </source>
</evidence>
<dbReference type="InterPro" id="IPR006585">
    <property type="entry name" value="FTP1"/>
</dbReference>